<reference evidence="2" key="1">
    <citation type="journal article" date="2019" name="Int. J. Syst. Evol. Microbiol.">
        <title>The Global Catalogue of Microorganisms (GCM) 10K type strain sequencing project: providing services to taxonomists for standard genome sequencing and annotation.</title>
        <authorList>
            <consortium name="The Broad Institute Genomics Platform"/>
            <consortium name="The Broad Institute Genome Sequencing Center for Infectious Disease"/>
            <person name="Wu L."/>
            <person name="Ma J."/>
        </authorList>
    </citation>
    <scope>NUCLEOTIDE SEQUENCE [LARGE SCALE GENOMIC DNA]</scope>
    <source>
        <strain evidence="2">JCM 18283</strain>
    </source>
</reference>
<protein>
    <submittedName>
        <fullName evidence="1">Uncharacterized protein</fullName>
    </submittedName>
</protein>
<proteinExistence type="predicted"/>
<dbReference type="EMBL" id="BAABJI010000002">
    <property type="protein sequence ID" value="GAA4914368.1"/>
    <property type="molecule type" value="Genomic_DNA"/>
</dbReference>
<accession>A0ABP9G0R3</accession>
<dbReference type="RefSeq" id="WP_345330680.1">
    <property type="nucleotide sequence ID" value="NZ_BAABJI010000002.1"/>
</dbReference>
<organism evidence="1 2">
    <name type="scientific">Mucilaginibacter defluvii</name>
    <dbReference type="NCBI Taxonomy" id="1196019"/>
    <lineage>
        <taxon>Bacteria</taxon>
        <taxon>Pseudomonadati</taxon>
        <taxon>Bacteroidota</taxon>
        <taxon>Sphingobacteriia</taxon>
        <taxon>Sphingobacteriales</taxon>
        <taxon>Sphingobacteriaceae</taxon>
        <taxon>Mucilaginibacter</taxon>
    </lineage>
</organism>
<name>A0ABP9G0R3_9SPHI</name>
<evidence type="ECO:0000313" key="1">
    <source>
        <dbReference type="EMBL" id="GAA4914368.1"/>
    </source>
</evidence>
<comment type="caution">
    <text evidence="1">The sequence shown here is derived from an EMBL/GenBank/DDBJ whole genome shotgun (WGS) entry which is preliminary data.</text>
</comment>
<gene>
    <name evidence="1" type="ORF">GCM10023313_17170</name>
</gene>
<evidence type="ECO:0000313" key="2">
    <source>
        <dbReference type="Proteomes" id="UP001501436"/>
    </source>
</evidence>
<dbReference type="Proteomes" id="UP001501436">
    <property type="component" value="Unassembled WGS sequence"/>
</dbReference>
<keyword evidence="2" id="KW-1185">Reference proteome</keyword>
<sequence length="81" mass="8518">MFYVVSIAHSLFLAGNSVDSGGVTFKFTTSCMAASRFSTAAGAKAALDGMLYLCPGADPELSKIASVRSVNYTLDVQYVKP</sequence>